<dbReference type="GO" id="GO:0016787">
    <property type="term" value="F:hydrolase activity"/>
    <property type="evidence" value="ECO:0007669"/>
    <property type="project" value="UniProtKB-KW"/>
</dbReference>
<dbReference type="PANTHER" id="PTHR48081">
    <property type="entry name" value="AB HYDROLASE SUPERFAMILY PROTEIN C4A8.06C"/>
    <property type="match status" value="1"/>
</dbReference>
<dbReference type="Gene3D" id="3.40.50.1820">
    <property type="entry name" value="alpha/beta hydrolase"/>
    <property type="match status" value="1"/>
</dbReference>
<dbReference type="InterPro" id="IPR029058">
    <property type="entry name" value="AB_hydrolase_fold"/>
</dbReference>
<dbReference type="AlphaFoldDB" id="M3CYG8"/>
<dbReference type="STRING" id="692275.M3CYG8"/>
<feature type="domain" description="Alpha/beta hydrolase fold-3" evidence="2">
    <location>
        <begin position="97"/>
        <end position="309"/>
    </location>
</feature>
<dbReference type="GeneID" id="27904115"/>
<evidence type="ECO:0000313" key="4">
    <source>
        <dbReference type="Proteomes" id="UP000016931"/>
    </source>
</evidence>
<dbReference type="Proteomes" id="UP000016931">
    <property type="component" value="Unassembled WGS sequence"/>
</dbReference>
<dbReference type="HOGENOM" id="CLU_012494_6_3_1"/>
<dbReference type="RefSeq" id="XP_016756847.1">
    <property type="nucleotide sequence ID" value="XM_016906978.1"/>
</dbReference>
<name>M3CYG8_SPHMS</name>
<protein>
    <submittedName>
        <fullName evidence="3">Abhydrolase_3-domain-containing protein</fullName>
    </submittedName>
</protein>
<gene>
    <name evidence="3" type="ORF">SEPMUDRAFT_151684</name>
</gene>
<organism evidence="3 4">
    <name type="scientific">Sphaerulina musiva (strain SO2202)</name>
    <name type="common">Poplar stem canker fungus</name>
    <name type="synonym">Septoria musiva</name>
    <dbReference type="NCBI Taxonomy" id="692275"/>
    <lineage>
        <taxon>Eukaryota</taxon>
        <taxon>Fungi</taxon>
        <taxon>Dikarya</taxon>
        <taxon>Ascomycota</taxon>
        <taxon>Pezizomycotina</taxon>
        <taxon>Dothideomycetes</taxon>
        <taxon>Dothideomycetidae</taxon>
        <taxon>Mycosphaerellales</taxon>
        <taxon>Mycosphaerellaceae</taxon>
        <taxon>Sphaerulina</taxon>
    </lineage>
</organism>
<dbReference type="InterPro" id="IPR050300">
    <property type="entry name" value="GDXG_lipolytic_enzyme"/>
</dbReference>
<dbReference type="eggNOG" id="KOG1515">
    <property type="taxonomic scope" value="Eukaryota"/>
</dbReference>
<proteinExistence type="predicted"/>
<dbReference type="OrthoDB" id="408631at2759"/>
<keyword evidence="4" id="KW-1185">Reference proteome</keyword>
<sequence>MAYSDSSKWPMLADMDPEYQKYLETAPPGPPAADDPSKIPGMRPMMKQMQLKAPYQQIDRTGVTEEQISIPARDGYQIPAVLYKPASSSAGPGPLAVLFHGGGFILGFPEMEGPAAVGLVQGHGASVISVDYRLAPEHVFPKPIEDGWDALKWASSNASTLHADLSKGFVVGGSSAGANIAAVLSHLARDQKLSPPLTGIFLNYPITVGNEVVPEAMKKDYQSFEQNANAKGLINKDAIQRIMSVYNPDQKSPLYSPMLSKHEGLPKTWLHACGLDPLRDDTLLYERELKKAGVDTRVIVSPGVPHAFETTVAHLQVAEKFREERKKAFAWLLETK</sequence>
<keyword evidence="1 3" id="KW-0378">Hydrolase</keyword>
<reference evidence="3 4" key="1">
    <citation type="journal article" date="2012" name="PLoS Pathog.">
        <title>Diverse lifestyles and strategies of plant pathogenesis encoded in the genomes of eighteen Dothideomycetes fungi.</title>
        <authorList>
            <person name="Ohm R.A."/>
            <person name="Feau N."/>
            <person name="Henrissat B."/>
            <person name="Schoch C.L."/>
            <person name="Horwitz B.A."/>
            <person name="Barry K.W."/>
            <person name="Condon B.J."/>
            <person name="Copeland A.C."/>
            <person name="Dhillon B."/>
            <person name="Glaser F."/>
            <person name="Hesse C.N."/>
            <person name="Kosti I."/>
            <person name="LaButti K."/>
            <person name="Lindquist E.A."/>
            <person name="Lucas S."/>
            <person name="Salamov A.A."/>
            <person name="Bradshaw R.E."/>
            <person name="Ciuffetti L."/>
            <person name="Hamelin R.C."/>
            <person name="Kema G.H.J."/>
            <person name="Lawrence C."/>
            <person name="Scott J.A."/>
            <person name="Spatafora J.W."/>
            <person name="Turgeon B.G."/>
            <person name="de Wit P.J.G.M."/>
            <person name="Zhong S."/>
            <person name="Goodwin S.B."/>
            <person name="Grigoriev I.V."/>
        </authorList>
    </citation>
    <scope>NUCLEOTIDE SEQUENCE [LARGE SCALE GENOMIC DNA]</scope>
    <source>
        <strain evidence="3 4">SO2202</strain>
    </source>
</reference>
<dbReference type="InterPro" id="IPR013094">
    <property type="entry name" value="AB_hydrolase_3"/>
</dbReference>
<evidence type="ECO:0000256" key="1">
    <source>
        <dbReference type="ARBA" id="ARBA00022801"/>
    </source>
</evidence>
<dbReference type="OMA" id="CVGYPEM"/>
<dbReference type="PANTHER" id="PTHR48081:SF8">
    <property type="entry name" value="ALPHA_BETA HYDROLASE FOLD-3 DOMAIN-CONTAINING PROTEIN-RELATED"/>
    <property type="match status" value="1"/>
</dbReference>
<dbReference type="SUPFAM" id="SSF53474">
    <property type="entry name" value="alpha/beta-Hydrolases"/>
    <property type="match status" value="1"/>
</dbReference>
<dbReference type="Pfam" id="PF07859">
    <property type="entry name" value="Abhydrolase_3"/>
    <property type="match status" value="1"/>
</dbReference>
<evidence type="ECO:0000259" key="2">
    <source>
        <dbReference type="Pfam" id="PF07859"/>
    </source>
</evidence>
<dbReference type="EMBL" id="KB456270">
    <property type="protein sequence ID" value="EMF08726.1"/>
    <property type="molecule type" value="Genomic_DNA"/>
</dbReference>
<accession>M3CYG8</accession>
<evidence type="ECO:0000313" key="3">
    <source>
        <dbReference type="EMBL" id="EMF08726.1"/>
    </source>
</evidence>